<name>A0ABS2G2A2_FUSMR</name>
<sequence length="46" mass="5412">MENIELQKNKKIVLSVDPILKEYEDILLKKSKKYFKSVDFILGSEP</sequence>
<protein>
    <submittedName>
        <fullName evidence="1">Uncharacterized protein</fullName>
    </submittedName>
</protein>
<accession>A0ABS2G2A2</accession>
<gene>
    <name evidence="1" type="ORF">H6A04_04290</name>
</gene>
<keyword evidence="2" id="KW-1185">Reference proteome</keyword>
<comment type="caution">
    <text evidence="1">The sequence shown here is derived from an EMBL/GenBank/DDBJ whole genome shotgun (WGS) entry which is preliminary data.</text>
</comment>
<evidence type="ECO:0000313" key="1">
    <source>
        <dbReference type="EMBL" id="MBM6874878.1"/>
    </source>
</evidence>
<feature type="non-terminal residue" evidence="1">
    <location>
        <position position="46"/>
    </location>
</feature>
<dbReference type="Proteomes" id="UP000728968">
    <property type="component" value="Unassembled WGS sequence"/>
</dbReference>
<organism evidence="1 2">
    <name type="scientific">Fusobacterium mortiferum</name>
    <dbReference type="NCBI Taxonomy" id="850"/>
    <lineage>
        <taxon>Bacteria</taxon>
        <taxon>Fusobacteriati</taxon>
        <taxon>Fusobacteriota</taxon>
        <taxon>Fusobacteriia</taxon>
        <taxon>Fusobacteriales</taxon>
        <taxon>Fusobacteriaceae</taxon>
        <taxon>Fusobacterium</taxon>
    </lineage>
</organism>
<dbReference type="EMBL" id="JACJLT010000026">
    <property type="protein sequence ID" value="MBM6874878.1"/>
    <property type="molecule type" value="Genomic_DNA"/>
</dbReference>
<reference evidence="1 2" key="1">
    <citation type="journal article" date="2021" name="Sci. Rep.">
        <title>The distribution of antibiotic resistance genes in chicken gut microbiota commensals.</title>
        <authorList>
            <person name="Juricova H."/>
            <person name="Matiasovicova J."/>
            <person name="Kubasova T."/>
            <person name="Cejkova D."/>
            <person name="Rychlik I."/>
        </authorList>
    </citation>
    <scope>NUCLEOTIDE SEQUENCE [LARGE SCALE GENOMIC DNA]</scope>
    <source>
        <strain evidence="1 2">An425</strain>
    </source>
</reference>
<evidence type="ECO:0000313" key="2">
    <source>
        <dbReference type="Proteomes" id="UP000728968"/>
    </source>
</evidence>
<proteinExistence type="predicted"/>